<dbReference type="AlphaFoldDB" id="A0A0E9W3N2"/>
<organism evidence="1">
    <name type="scientific">Anguilla anguilla</name>
    <name type="common">European freshwater eel</name>
    <name type="synonym">Muraena anguilla</name>
    <dbReference type="NCBI Taxonomy" id="7936"/>
    <lineage>
        <taxon>Eukaryota</taxon>
        <taxon>Metazoa</taxon>
        <taxon>Chordata</taxon>
        <taxon>Craniata</taxon>
        <taxon>Vertebrata</taxon>
        <taxon>Euteleostomi</taxon>
        <taxon>Actinopterygii</taxon>
        <taxon>Neopterygii</taxon>
        <taxon>Teleostei</taxon>
        <taxon>Anguilliformes</taxon>
        <taxon>Anguillidae</taxon>
        <taxon>Anguilla</taxon>
    </lineage>
</organism>
<protein>
    <submittedName>
        <fullName evidence="1">Uncharacterized protein</fullName>
    </submittedName>
</protein>
<dbReference type="EMBL" id="GBXM01023681">
    <property type="protein sequence ID" value="JAH84896.1"/>
    <property type="molecule type" value="Transcribed_RNA"/>
</dbReference>
<accession>A0A0E9W3N2</accession>
<proteinExistence type="predicted"/>
<evidence type="ECO:0000313" key="1">
    <source>
        <dbReference type="EMBL" id="JAH84896.1"/>
    </source>
</evidence>
<reference evidence="1" key="1">
    <citation type="submission" date="2014-11" db="EMBL/GenBank/DDBJ databases">
        <authorList>
            <person name="Amaro Gonzalez C."/>
        </authorList>
    </citation>
    <scope>NUCLEOTIDE SEQUENCE</scope>
</reference>
<name>A0A0E9W3N2_ANGAN</name>
<reference evidence="1" key="2">
    <citation type="journal article" date="2015" name="Fish Shellfish Immunol.">
        <title>Early steps in the European eel (Anguilla anguilla)-Vibrio vulnificus interaction in the gills: Role of the RtxA13 toxin.</title>
        <authorList>
            <person name="Callol A."/>
            <person name="Pajuelo D."/>
            <person name="Ebbesson L."/>
            <person name="Teles M."/>
            <person name="MacKenzie S."/>
            <person name="Amaro C."/>
        </authorList>
    </citation>
    <scope>NUCLEOTIDE SEQUENCE</scope>
</reference>
<sequence>MLGDGGDRSQLLCARRLTPRLNLRTIAVVFHNDRENVQKNRMKGQLKTTSLRVSPCSV</sequence>